<evidence type="ECO:0000256" key="1">
    <source>
        <dbReference type="ARBA" id="ARBA00023002"/>
    </source>
</evidence>
<dbReference type="PROSITE" id="PS51257">
    <property type="entry name" value="PROKAR_LIPOPROTEIN"/>
    <property type="match status" value="1"/>
</dbReference>
<name>A0A6N7KKM1_9ACTN</name>
<comment type="caution">
    <text evidence="3">The sequence shown here is derived from an EMBL/GenBank/DDBJ whole genome shotgun (WGS) entry which is preliminary data.</text>
</comment>
<proteinExistence type="predicted"/>
<reference evidence="3 4" key="1">
    <citation type="submission" date="2019-09" db="EMBL/GenBank/DDBJ databases">
        <title>Genome Sequences of Streptomyces kaniharaensis ATCC 21070.</title>
        <authorList>
            <person name="Zhu W."/>
            <person name="De Crecy-Lagard V."/>
            <person name="Richards N.G."/>
        </authorList>
    </citation>
    <scope>NUCLEOTIDE SEQUENCE [LARGE SCALE GENOMIC DNA]</scope>
    <source>
        <strain evidence="3 4">SF-557</strain>
    </source>
</reference>
<feature type="domain" description="FAD dependent oxidoreductase" evidence="2">
    <location>
        <begin position="14"/>
        <end position="364"/>
    </location>
</feature>
<dbReference type="InterPro" id="IPR006076">
    <property type="entry name" value="FAD-dep_OxRdtase"/>
</dbReference>
<dbReference type="Pfam" id="PF01266">
    <property type="entry name" value="DAO"/>
    <property type="match status" value="1"/>
</dbReference>
<dbReference type="InterPro" id="IPR036188">
    <property type="entry name" value="FAD/NAD-bd_sf"/>
</dbReference>
<dbReference type="SUPFAM" id="SSF51905">
    <property type="entry name" value="FAD/NAD(P)-binding domain"/>
    <property type="match status" value="1"/>
</dbReference>
<dbReference type="PANTHER" id="PTHR13847">
    <property type="entry name" value="SARCOSINE DEHYDROGENASE-RELATED"/>
    <property type="match status" value="1"/>
</dbReference>
<accession>A0A6N7KKM1</accession>
<dbReference type="AlphaFoldDB" id="A0A6N7KKM1"/>
<dbReference type="PANTHER" id="PTHR13847:SF289">
    <property type="entry name" value="GLYCINE OXIDASE"/>
    <property type="match status" value="1"/>
</dbReference>
<sequence>MRDGARQGGAAVTRIIVVGAGSIGSCVALRLAEQGVEVVLVDAREPAEGLSAHGFGWVNAVDNGFDPYYRLSAESLRAHERLAAETGDDPWFFRRGNLHWADSAEGARRLAGTADGYRAKGYPVEEVDAERALRELQPGLALDGLHGSLVYYPADAHVVSDRFVAAVQDRGRRLGVRLRIGDAVTGLLGTDRVRGVRLASGQRIEADAVVSCAGRGTRELLSRAGADVPLVEPGDDSGVTVMGLLVRTSPVPVRVDRVLHAPHLSIRPHSGGRLVLHCHDVDEELTHEQQGRAAAEKVLARLADVLPGTAGAGVTVEDAYVGVRPMPADGMSVLGWVPGAGSLYVVVTHSGLTLAPVLGEIVAQEVLGEPSALAAEFRPERFVAA</sequence>
<keyword evidence="1" id="KW-0560">Oxidoreductase</keyword>
<dbReference type="Gene3D" id="3.30.9.10">
    <property type="entry name" value="D-Amino Acid Oxidase, subunit A, domain 2"/>
    <property type="match status" value="1"/>
</dbReference>
<evidence type="ECO:0000313" key="4">
    <source>
        <dbReference type="Proteomes" id="UP000450000"/>
    </source>
</evidence>
<dbReference type="Gene3D" id="3.50.50.60">
    <property type="entry name" value="FAD/NAD(P)-binding domain"/>
    <property type="match status" value="1"/>
</dbReference>
<dbReference type="Proteomes" id="UP000450000">
    <property type="component" value="Unassembled WGS sequence"/>
</dbReference>
<dbReference type="EMBL" id="WBOF01000001">
    <property type="protein sequence ID" value="MQS11315.1"/>
    <property type="molecule type" value="Genomic_DNA"/>
</dbReference>
<protein>
    <submittedName>
        <fullName evidence="3">FAD-binding oxidoreductase</fullName>
    </submittedName>
</protein>
<evidence type="ECO:0000259" key="2">
    <source>
        <dbReference type="Pfam" id="PF01266"/>
    </source>
</evidence>
<dbReference type="GO" id="GO:0005737">
    <property type="term" value="C:cytoplasm"/>
    <property type="evidence" value="ECO:0007669"/>
    <property type="project" value="TreeGrafter"/>
</dbReference>
<organism evidence="3 4">
    <name type="scientific">Streptomyces kaniharaensis</name>
    <dbReference type="NCBI Taxonomy" id="212423"/>
    <lineage>
        <taxon>Bacteria</taxon>
        <taxon>Bacillati</taxon>
        <taxon>Actinomycetota</taxon>
        <taxon>Actinomycetes</taxon>
        <taxon>Kitasatosporales</taxon>
        <taxon>Streptomycetaceae</taxon>
        <taxon>Streptomyces</taxon>
    </lineage>
</organism>
<gene>
    <name evidence="3" type="ORF">F7Q99_03170</name>
</gene>
<evidence type="ECO:0000313" key="3">
    <source>
        <dbReference type="EMBL" id="MQS11315.1"/>
    </source>
</evidence>
<dbReference type="GO" id="GO:0016491">
    <property type="term" value="F:oxidoreductase activity"/>
    <property type="evidence" value="ECO:0007669"/>
    <property type="project" value="UniProtKB-KW"/>
</dbReference>
<keyword evidence="4" id="KW-1185">Reference proteome</keyword>